<dbReference type="SUPFAM" id="SSF52540">
    <property type="entry name" value="P-loop containing nucleoside triphosphate hydrolases"/>
    <property type="match status" value="1"/>
</dbReference>
<dbReference type="InterPro" id="IPR003593">
    <property type="entry name" value="AAA+_ATPase"/>
</dbReference>
<evidence type="ECO:0000256" key="5">
    <source>
        <dbReference type="ARBA" id="ARBA00022840"/>
    </source>
</evidence>
<feature type="transmembrane region" description="Helical" evidence="8">
    <location>
        <begin position="272"/>
        <end position="290"/>
    </location>
</feature>
<evidence type="ECO:0000256" key="7">
    <source>
        <dbReference type="ARBA" id="ARBA00023136"/>
    </source>
</evidence>
<evidence type="ECO:0000313" key="13">
    <source>
        <dbReference type="Proteomes" id="UP001207736"/>
    </source>
</evidence>
<evidence type="ECO:0000256" key="1">
    <source>
        <dbReference type="ARBA" id="ARBA00004651"/>
    </source>
</evidence>
<comment type="subcellular location">
    <subcellularLocation>
        <location evidence="1">Cell membrane</location>
        <topology evidence="1">Multi-pass membrane protein</topology>
    </subcellularLocation>
</comment>
<keyword evidence="4" id="KW-0547">Nucleotide-binding</keyword>
<dbReference type="SUPFAM" id="SSF90123">
    <property type="entry name" value="ABC transporter transmembrane region"/>
    <property type="match status" value="1"/>
</dbReference>
<accession>A0AAV5AUA9</accession>
<evidence type="ECO:0000256" key="2">
    <source>
        <dbReference type="ARBA" id="ARBA00022448"/>
    </source>
</evidence>
<sequence length="587" mass="67658">MSEKTKYTHTIKQLFEFVKPYRNLFVFVALISILLSGLGVLRTYFFKVIIDDFIVPKDYQGMVEIIWIMLGLLFAEVISQVSFMYYTSWLGQYIIRDIRNKLFGYMIRFKMKYYDQSSVGILVTRAVNDIERIAEIFSSGLFEIFSEILKMLVVMGVMIYFDWRLALIVFATLPIILYATNWFQKSMKVAFTEVRKQVAELNSFVQERLSGMKIIQLFTRENYEYQKFEKINKKHEKAWLANIWYNSIFFPISDLVTSVAMGLIVWYGGLQAVNNTGIQLGTILMFIQLIQRLFQPLRHIADKFNTLQMGVIAAQRVFAIIETHRQYTEIEGNNELSEVQGNIRFENVRFGYKENEEILHGINFSVEKGQTVAIVGATGAGKSTIINLINRFYDLNGGTILIDNQDIRDFTLISLRKHIAIVLQDVFLFADTILNNITLRNPSISKEEVIQAAKEIGIHKFIKKLPQGYEYNVKERGATLSAGQRQLIAFLRAYVHKPEILILDEATSSVDSHSEKLIKKATERITKGRTSIIIAHRLATIQQADKIIVLDKGNIVEEGTHDKLLTIPNGYYRNLQQVATNLYEDKI</sequence>
<name>A0AAV5AUA9_9FLAO</name>
<dbReference type="InterPro" id="IPR039421">
    <property type="entry name" value="Type_1_exporter"/>
</dbReference>
<dbReference type="InterPro" id="IPR011527">
    <property type="entry name" value="ABC1_TM_dom"/>
</dbReference>
<organism evidence="11 13">
    <name type="scientific">Capnocytophaga catalasegens</name>
    <dbReference type="NCBI Taxonomy" id="1004260"/>
    <lineage>
        <taxon>Bacteria</taxon>
        <taxon>Pseudomonadati</taxon>
        <taxon>Bacteroidota</taxon>
        <taxon>Flavobacteriia</taxon>
        <taxon>Flavobacteriales</taxon>
        <taxon>Flavobacteriaceae</taxon>
        <taxon>Capnocytophaga</taxon>
    </lineage>
</organism>
<gene>
    <name evidence="11" type="ORF">RCZ15_19270</name>
    <name evidence="12" type="ORF">RCZ16_04560</name>
</gene>
<evidence type="ECO:0000259" key="9">
    <source>
        <dbReference type="PROSITE" id="PS50893"/>
    </source>
</evidence>
<feature type="domain" description="ABC transporter" evidence="9">
    <location>
        <begin position="343"/>
        <end position="577"/>
    </location>
</feature>
<dbReference type="Gene3D" id="3.40.50.300">
    <property type="entry name" value="P-loop containing nucleotide triphosphate hydrolases"/>
    <property type="match status" value="1"/>
</dbReference>
<dbReference type="PROSITE" id="PS50929">
    <property type="entry name" value="ABC_TM1F"/>
    <property type="match status" value="1"/>
</dbReference>
<dbReference type="PANTHER" id="PTHR24221:SF587">
    <property type="entry name" value="ABC TRANSPORTER RELATED"/>
    <property type="match status" value="1"/>
</dbReference>
<dbReference type="InterPro" id="IPR036640">
    <property type="entry name" value="ABC1_TM_sf"/>
</dbReference>
<feature type="transmembrane region" description="Helical" evidence="8">
    <location>
        <begin position="21"/>
        <end position="45"/>
    </location>
</feature>
<reference evidence="11 14" key="1">
    <citation type="submission" date="2021-11" db="EMBL/GenBank/DDBJ databases">
        <title>Draft genome sequence of Capnocytophaga sp. strain KC07075 isolated from cat oral cavity.</title>
        <authorList>
            <person name="Suzuki M."/>
            <person name="Imaoka K."/>
            <person name="Kimura M."/>
            <person name="Morikawa S."/>
            <person name="Maeda K."/>
        </authorList>
    </citation>
    <scope>NUCLEOTIDE SEQUENCE</scope>
    <source>
        <strain evidence="11">KC07075</strain>
        <strain evidence="12 14">KC07079</strain>
    </source>
</reference>
<dbReference type="InterPro" id="IPR003439">
    <property type="entry name" value="ABC_transporter-like_ATP-bd"/>
</dbReference>
<dbReference type="GO" id="GO:0005524">
    <property type="term" value="F:ATP binding"/>
    <property type="evidence" value="ECO:0007669"/>
    <property type="project" value="UniProtKB-KW"/>
</dbReference>
<keyword evidence="6 8" id="KW-1133">Transmembrane helix</keyword>
<dbReference type="PANTHER" id="PTHR24221">
    <property type="entry name" value="ATP-BINDING CASSETTE SUB-FAMILY B"/>
    <property type="match status" value="1"/>
</dbReference>
<dbReference type="CDD" id="cd18544">
    <property type="entry name" value="ABC_6TM_TmrA_like"/>
    <property type="match status" value="1"/>
</dbReference>
<comment type="caution">
    <text evidence="11">The sequence shown here is derived from an EMBL/GenBank/DDBJ whole genome shotgun (WGS) entry which is preliminary data.</text>
</comment>
<evidence type="ECO:0000313" key="11">
    <source>
        <dbReference type="EMBL" id="GJM50954.1"/>
    </source>
</evidence>
<dbReference type="GO" id="GO:0016887">
    <property type="term" value="F:ATP hydrolysis activity"/>
    <property type="evidence" value="ECO:0007669"/>
    <property type="project" value="InterPro"/>
</dbReference>
<keyword evidence="14" id="KW-1185">Reference proteome</keyword>
<evidence type="ECO:0000256" key="3">
    <source>
        <dbReference type="ARBA" id="ARBA00022692"/>
    </source>
</evidence>
<protein>
    <submittedName>
        <fullName evidence="11">Xenobiotic ABC transporter ATP-binding protein</fullName>
    </submittedName>
</protein>
<keyword evidence="3 8" id="KW-0812">Transmembrane</keyword>
<keyword evidence="7 8" id="KW-0472">Membrane</keyword>
<dbReference type="PROSITE" id="PS00211">
    <property type="entry name" value="ABC_TRANSPORTER_1"/>
    <property type="match status" value="1"/>
</dbReference>
<dbReference type="InterPro" id="IPR027417">
    <property type="entry name" value="P-loop_NTPase"/>
</dbReference>
<dbReference type="RefSeq" id="WP_264846388.1">
    <property type="nucleotide sequence ID" value="NZ_BPMA01000021.1"/>
</dbReference>
<dbReference type="CDD" id="cd03254">
    <property type="entry name" value="ABCC_Glucan_exporter_like"/>
    <property type="match status" value="1"/>
</dbReference>
<proteinExistence type="predicted"/>
<dbReference type="SMART" id="SM00382">
    <property type="entry name" value="AAA"/>
    <property type="match status" value="1"/>
</dbReference>
<dbReference type="Proteomes" id="UP001207736">
    <property type="component" value="Unassembled WGS sequence"/>
</dbReference>
<dbReference type="Proteomes" id="UP001208692">
    <property type="component" value="Unassembled WGS sequence"/>
</dbReference>
<evidence type="ECO:0000256" key="4">
    <source>
        <dbReference type="ARBA" id="ARBA00022741"/>
    </source>
</evidence>
<evidence type="ECO:0000313" key="12">
    <source>
        <dbReference type="EMBL" id="GJM52138.1"/>
    </source>
</evidence>
<dbReference type="GO" id="GO:0005886">
    <property type="term" value="C:plasma membrane"/>
    <property type="evidence" value="ECO:0007669"/>
    <property type="project" value="UniProtKB-SubCell"/>
</dbReference>
<dbReference type="Gene3D" id="1.20.1560.10">
    <property type="entry name" value="ABC transporter type 1, transmembrane domain"/>
    <property type="match status" value="2"/>
</dbReference>
<feature type="transmembrane region" description="Helical" evidence="8">
    <location>
        <begin position="243"/>
        <end position="266"/>
    </location>
</feature>
<dbReference type="EMBL" id="BQKA01000036">
    <property type="protein sequence ID" value="GJM50954.1"/>
    <property type="molecule type" value="Genomic_DNA"/>
</dbReference>
<dbReference type="GO" id="GO:0140359">
    <property type="term" value="F:ABC-type transporter activity"/>
    <property type="evidence" value="ECO:0007669"/>
    <property type="project" value="InterPro"/>
</dbReference>
<keyword evidence="5 11" id="KW-0067">ATP-binding</keyword>
<feature type="transmembrane region" description="Helical" evidence="8">
    <location>
        <begin position="165"/>
        <end position="183"/>
    </location>
</feature>
<evidence type="ECO:0000313" key="14">
    <source>
        <dbReference type="Proteomes" id="UP001208692"/>
    </source>
</evidence>
<dbReference type="FunFam" id="3.40.50.300:FF:000287">
    <property type="entry name" value="Multidrug ABC transporter ATP-binding protein"/>
    <property type="match status" value="1"/>
</dbReference>
<evidence type="ECO:0000256" key="6">
    <source>
        <dbReference type="ARBA" id="ARBA00022989"/>
    </source>
</evidence>
<dbReference type="AlphaFoldDB" id="A0AAV5AUA9"/>
<dbReference type="Pfam" id="PF00005">
    <property type="entry name" value="ABC_tran"/>
    <property type="match status" value="1"/>
</dbReference>
<dbReference type="PROSITE" id="PS50893">
    <property type="entry name" value="ABC_TRANSPORTER_2"/>
    <property type="match status" value="1"/>
</dbReference>
<evidence type="ECO:0000259" key="10">
    <source>
        <dbReference type="PROSITE" id="PS50929"/>
    </source>
</evidence>
<keyword evidence="2" id="KW-0813">Transport</keyword>
<dbReference type="Pfam" id="PF00664">
    <property type="entry name" value="ABC_membrane"/>
    <property type="match status" value="1"/>
</dbReference>
<feature type="domain" description="ABC transmembrane type-1" evidence="10">
    <location>
        <begin position="26"/>
        <end position="309"/>
    </location>
</feature>
<dbReference type="EMBL" id="BQKB01000009">
    <property type="protein sequence ID" value="GJM52138.1"/>
    <property type="molecule type" value="Genomic_DNA"/>
</dbReference>
<feature type="transmembrane region" description="Helical" evidence="8">
    <location>
        <begin position="65"/>
        <end position="86"/>
    </location>
</feature>
<dbReference type="InterPro" id="IPR017871">
    <property type="entry name" value="ABC_transporter-like_CS"/>
</dbReference>
<evidence type="ECO:0000256" key="8">
    <source>
        <dbReference type="SAM" id="Phobius"/>
    </source>
</evidence>